<dbReference type="CDD" id="cd00143">
    <property type="entry name" value="PP2Cc"/>
    <property type="match status" value="1"/>
</dbReference>
<dbReference type="KEGG" id="dru:Desru_2307"/>
<accession>F6DM85</accession>
<dbReference type="PROSITE" id="PS51746">
    <property type="entry name" value="PPM_2"/>
    <property type="match status" value="1"/>
</dbReference>
<dbReference type="HOGENOM" id="CLU_034545_4_1_9"/>
<evidence type="ECO:0000313" key="2">
    <source>
        <dbReference type="EMBL" id="AEG60552.1"/>
    </source>
</evidence>
<dbReference type="GO" id="GO:0004722">
    <property type="term" value="F:protein serine/threonine phosphatase activity"/>
    <property type="evidence" value="ECO:0007669"/>
    <property type="project" value="InterPro"/>
</dbReference>
<dbReference type="PANTHER" id="PTHR47992">
    <property type="entry name" value="PROTEIN PHOSPHATASE"/>
    <property type="match status" value="1"/>
</dbReference>
<dbReference type="Pfam" id="PF13672">
    <property type="entry name" value="PP2C_2"/>
    <property type="match status" value="1"/>
</dbReference>
<protein>
    <submittedName>
        <fullName evidence="2">Protein phosphatase 2C-like protein</fullName>
    </submittedName>
</protein>
<evidence type="ECO:0000259" key="1">
    <source>
        <dbReference type="PROSITE" id="PS51746"/>
    </source>
</evidence>
<dbReference type="InterPro" id="IPR036457">
    <property type="entry name" value="PPM-type-like_dom_sf"/>
</dbReference>
<keyword evidence="3" id="KW-1185">Reference proteome</keyword>
<dbReference type="EMBL" id="CP002780">
    <property type="protein sequence ID" value="AEG60552.1"/>
    <property type="molecule type" value="Genomic_DNA"/>
</dbReference>
<reference evidence="3" key="1">
    <citation type="submission" date="2011-05" db="EMBL/GenBank/DDBJ databases">
        <title>Complete sequence of Desulfotomaculum ruminis DSM 2154.</title>
        <authorList>
            <person name="Lucas S."/>
            <person name="Copeland A."/>
            <person name="Lapidus A."/>
            <person name="Cheng J.-F."/>
            <person name="Goodwin L."/>
            <person name="Pitluck S."/>
            <person name="Lu M."/>
            <person name="Detter J.C."/>
            <person name="Han C."/>
            <person name="Tapia R."/>
            <person name="Land M."/>
            <person name="Hauser L."/>
            <person name="Kyrpides N."/>
            <person name="Ivanova N."/>
            <person name="Mikhailova N."/>
            <person name="Pagani I."/>
            <person name="Stams A.J.M."/>
            <person name="Plugge C.M."/>
            <person name="Muyzer G."/>
            <person name="Kuever J."/>
            <person name="Parshina S.N."/>
            <person name="Ivanova A.E."/>
            <person name="Nazina T.N."/>
            <person name="Brambilla E."/>
            <person name="Spring S."/>
            <person name="Klenk H.-P."/>
            <person name="Woyke T."/>
        </authorList>
    </citation>
    <scope>NUCLEOTIDE SEQUENCE [LARGE SCALE GENOMIC DNA]</scope>
    <source>
        <strain evidence="3">ATCC 23193 / DSM 2154 / NCIB 8452 / DL</strain>
    </source>
</reference>
<dbReference type="STRING" id="696281.Desru_2307"/>
<sequence length="239" mass="26587">MKWSQMTDVGRVRATNEDSLCACPEIGLFAVADGMGGHQAGEVASITALNYFQEILKENLHQWNDVAEGLLRSLAEVNLRVYRLALENEAYKGMGTTLTAGLFFDHEMIVAHIGDSRAYLIRNQVMEQITDDHSLVGEMLRRGGITRDQAQNHPQRNILTRALGTAPLAEFDLYRVKLLPGDLILFCTDGLSNHLTPDEIKDLILGQRDLDQALNRLMQEALGRGGLDNISMVLVRVDD</sequence>
<dbReference type="eggNOG" id="COG0631">
    <property type="taxonomic scope" value="Bacteria"/>
</dbReference>
<reference evidence="2 3" key="2">
    <citation type="journal article" date="2012" name="Stand. Genomic Sci.">
        <title>Complete genome sequence of the sulfate-reducing firmicute Desulfotomaculum ruminis type strain (DL(T)).</title>
        <authorList>
            <person name="Spring S."/>
            <person name="Visser M."/>
            <person name="Lu M."/>
            <person name="Copeland A."/>
            <person name="Lapidus A."/>
            <person name="Lucas S."/>
            <person name="Cheng J.F."/>
            <person name="Han C."/>
            <person name="Tapia R."/>
            <person name="Goodwin L.A."/>
            <person name="Pitluck S."/>
            <person name="Ivanova N."/>
            <person name="Land M."/>
            <person name="Hauser L."/>
            <person name="Larimer F."/>
            <person name="Rohde M."/>
            <person name="Goker M."/>
            <person name="Detter J.C."/>
            <person name="Kyrpides N.C."/>
            <person name="Woyke T."/>
            <person name="Schaap P.J."/>
            <person name="Plugge C.M."/>
            <person name="Muyzer G."/>
            <person name="Kuever J."/>
            <person name="Pereira I.A."/>
            <person name="Parshina S.N."/>
            <person name="Bernier-Latmani R."/>
            <person name="Stams A.J."/>
            <person name="Klenk H.P."/>
        </authorList>
    </citation>
    <scope>NUCLEOTIDE SEQUENCE [LARGE SCALE GENOMIC DNA]</scope>
    <source>
        <strain evidence="3">ATCC 23193 / DSM 2154 / NCIB 8452 / DL</strain>
    </source>
</reference>
<dbReference type="SMART" id="SM00332">
    <property type="entry name" value="PP2Cc"/>
    <property type="match status" value="1"/>
</dbReference>
<dbReference type="Proteomes" id="UP000009234">
    <property type="component" value="Chromosome"/>
</dbReference>
<feature type="domain" description="PPM-type phosphatase" evidence="1">
    <location>
        <begin position="2"/>
        <end position="237"/>
    </location>
</feature>
<dbReference type="OrthoDB" id="9801841at2"/>
<proteinExistence type="predicted"/>
<dbReference type="InterPro" id="IPR015655">
    <property type="entry name" value="PP2C"/>
</dbReference>
<gene>
    <name evidence="2" type="ordered locus">Desru_2307</name>
</gene>
<dbReference type="SMART" id="SM00331">
    <property type="entry name" value="PP2C_SIG"/>
    <property type="match status" value="1"/>
</dbReference>
<dbReference type="Gene3D" id="3.60.40.10">
    <property type="entry name" value="PPM-type phosphatase domain"/>
    <property type="match status" value="1"/>
</dbReference>
<dbReference type="SUPFAM" id="SSF81606">
    <property type="entry name" value="PP2C-like"/>
    <property type="match status" value="1"/>
</dbReference>
<organism evidence="2 3">
    <name type="scientific">Desulforamulus ruminis (strain ATCC 23193 / DSM 2154 / NCIMB 8452 / DL)</name>
    <name type="common">Desulfotomaculum ruminis</name>
    <dbReference type="NCBI Taxonomy" id="696281"/>
    <lineage>
        <taxon>Bacteria</taxon>
        <taxon>Bacillati</taxon>
        <taxon>Bacillota</taxon>
        <taxon>Clostridia</taxon>
        <taxon>Eubacteriales</taxon>
        <taxon>Peptococcaceae</taxon>
        <taxon>Desulforamulus</taxon>
    </lineage>
</organism>
<dbReference type="RefSeq" id="WP_013842308.1">
    <property type="nucleotide sequence ID" value="NC_015589.1"/>
</dbReference>
<dbReference type="NCBIfam" id="NF033484">
    <property type="entry name" value="Stp1_PP2C_phos"/>
    <property type="match status" value="1"/>
</dbReference>
<name>F6DM85_DESRL</name>
<evidence type="ECO:0000313" key="3">
    <source>
        <dbReference type="Proteomes" id="UP000009234"/>
    </source>
</evidence>
<dbReference type="AlphaFoldDB" id="F6DM85"/>
<dbReference type="InterPro" id="IPR001932">
    <property type="entry name" value="PPM-type_phosphatase-like_dom"/>
</dbReference>